<feature type="domain" description="Dienelactone hydrolase" evidence="1">
    <location>
        <begin position="17"/>
        <end position="232"/>
    </location>
</feature>
<sequence>MAGKEITITAKDGGSFMGYLAAPPGGGKAPGIVVMQEIFGVNAVMREITDWYASQGFWACCPDLFWRIEPGIQITDKTDAEWQQAFGLFQKFDIDKGMEDVAATIDALRGMDECTGKVGAVGYCLGGRLAYHAATRTDADAAVGYYGVGIQDVLDEARNITKPLMLHIASKDGFVPPEAQKAVKDGLAGHNTVVIYEYAEQDHAFARMGGAHYDKVAADTANARTIDFFKTSLA</sequence>
<organism evidence="2 3">
    <name type="scientific">Marinibaculum pumilum</name>
    <dbReference type="NCBI Taxonomy" id="1766165"/>
    <lineage>
        <taxon>Bacteria</taxon>
        <taxon>Pseudomonadati</taxon>
        <taxon>Pseudomonadota</taxon>
        <taxon>Alphaproteobacteria</taxon>
        <taxon>Rhodospirillales</taxon>
        <taxon>Rhodospirillaceae</taxon>
        <taxon>Marinibaculum</taxon>
    </lineage>
</organism>
<dbReference type="GO" id="GO:0016787">
    <property type="term" value="F:hydrolase activity"/>
    <property type="evidence" value="ECO:0007669"/>
    <property type="project" value="UniProtKB-KW"/>
</dbReference>
<dbReference type="PANTHER" id="PTHR46623">
    <property type="entry name" value="CARBOXYMETHYLENEBUTENOLIDASE-RELATED"/>
    <property type="match status" value="1"/>
</dbReference>
<dbReference type="EMBL" id="JBHRTR010000007">
    <property type="protein sequence ID" value="MFC3226152.1"/>
    <property type="molecule type" value="Genomic_DNA"/>
</dbReference>
<dbReference type="Pfam" id="PF01738">
    <property type="entry name" value="DLH"/>
    <property type="match status" value="1"/>
</dbReference>
<dbReference type="SUPFAM" id="SSF53474">
    <property type="entry name" value="alpha/beta-Hydrolases"/>
    <property type="match status" value="1"/>
</dbReference>
<evidence type="ECO:0000259" key="1">
    <source>
        <dbReference type="Pfam" id="PF01738"/>
    </source>
</evidence>
<dbReference type="RefSeq" id="WP_379897960.1">
    <property type="nucleotide sequence ID" value="NZ_JBHRTR010000007.1"/>
</dbReference>
<proteinExistence type="predicted"/>
<dbReference type="InterPro" id="IPR051049">
    <property type="entry name" value="Dienelactone_hydrolase-like"/>
</dbReference>
<dbReference type="InterPro" id="IPR002925">
    <property type="entry name" value="Dienelactn_hydro"/>
</dbReference>
<protein>
    <submittedName>
        <fullName evidence="2">Dienelactone hydrolase family protein</fullName>
        <ecNumber evidence="2">3.1.-.-</ecNumber>
    </submittedName>
</protein>
<dbReference type="Gene3D" id="3.40.50.1820">
    <property type="entry name" value="alpha/beta hydrolase"/>
    <property type="match status" value="1"/>
</dbReference>
<accession>A0ABV7KV16</accession>
<evidence type="ECO:0000313" key="2">
    <source>
        <dbReference type="EMBL" id="MFC3226152.1"/>
    </source>
</evidence>
<reference evidence="3" key="1">
    <citation type="journal article" date="2019" name="Int. J. Syst. Evol. Microbiol.">
        <title>The Global Catalogue of Microorganisms (GCM) 10K type strain sequencing project: providing services to taxonomists for standard genome sequencing and annotation.</title>
        <authorList>
            <consortium name="The Broad Institute Genomics Platform"/>
            <consortium name="The Broad Institute Genome Sequencing Center for Infectious Disease"/>
            <person name="Wu L."/>
            <person name="Ma J."/>
        </authorList>
    </citation>
    <scope>NUCLEOTIDE SEQUENCE [LARGE SCALE GENOMIC DNA]</scope>
    <source>
        <strain evidence="3">KCTC 42964</strain>
    </source>
</reference>
<dbReference type="EC" id="3.1.-.-" evidence="2"/>
<dbReference type="PANTHER" id="PTHR46623:SF6">
    <property type="entry name" value="ALPHA_BETA-HYDROLASES SUPERFAMILY PROTEIN"/>
    <property type="match status" value="1"/>
</dbReference>
<gene>
    <name evidence="2" type="ORF">ACFOGJ_02870</name>
</gene>
<keyword evidence="2" id="KW-0378">Hydrolase</keyword>
<dbReference type="Proteomes" id="UP001595528">
    <property type="component" value="Unassembled WGS sequence"/>
</dbReference>
<evidence type="ECO:0000313" key="3">
    <source>
        <dbReference type="Proteomes" id="UP001595528"/>
    </source>
</evidence>
<dbReference type="InterPro" id="IPR029058">
    <property type="entry name" value="AB_hydrolase_fold"/>
</dbReference>
<comment type="caution">
    <text evidence="2">The sequence shown here is derived from an EMBL/GenBank/DDBJ whole genome shotgun (WGS) entry which is preliminary data.</text>
</comment>
<keyword evidence="3" id="KW-1185">Reference proteome</keyword>
<name>A0ABV7KV16_9PROT</name>